<evidence type="ECO:0000313" key="2">
    <source>
        <dbReference type="Proteomes" id="UP000064912"/>
    </source>
</evidence>
<dbReference type="KEGG" id="rsu:NHU_01786"/>
<sequence length="118" mass="12979">MKRRTSRGTNSQPLRPCHQACQIRRELGLDLAISVKSESVPKTFWIEMCFGNSREMISKANFNPGDICNANMGTDGATDRIMARPGVAGMPVVSLAYRSCSGQGRRVRPACGSGWLRF</sequence>
<reference evidence="1 2" key="1">
    <citation type="submission" date="2015-02" db="EMBL/GenBank/DDBJ databases">
        <title>Genome sequene of Rhodovulum sulfidophilum DSM 2351.</title>
        <authorList>
            <person name="Nagao N."/>
        </authorList>
    </citation>
    <scope>NUCLEOTIDE SEQUENCE [LARGE SCALE GENOMIC DNA]</scope>
    <source>
        <strain evidence="1 2">DSM 2351</strain>
    </source>
</reference>
<name>A0A0D6B1Q8_RHOSU</name>
<dbReference type="AlphaFoldDB" id="A0A0D6B1Q8"/>
<protein>
    <submittedName>
        <fullName evidence="1">Hydantoinase/oxoprolinase family protein</fullName>
    </submittedName>
</protein>
<gene>
    <name evidence="1" type="ORF">NHU_01786</name>
</gene>
<organism evidence="1 2">
    <name type="scientific">Rhodovulum sulfidophilum</name>
    <name type="common">Rhodobacter sulfidophilus</name>
    <dbReference type="NCBI Taxonomy" id="35806"/>
    <lineage>
        <taxon>Bacteria</taxon>
        <taxon>Pseudomonadati</taxon>
        <taxon>Pseudomonadota</taxon>
        <taxon>Alphaproteobacteria</taxon>
        <taxon>Rhodobacterales</taxon>
        <taxon>Paracoccaceae</taxon>
        <taxon>Rhodovulum</taxon>
    </lineage>
</organism>
<proteinExistence type="predicted"/>
<accession>A0A0D6B1Q8</accession>
<evidence type="ECO:0000313" key="1">
    <source>
        <dbReference type="EMBL" id="BAQ68941.1"/>
    </source>
</evidence>
<dbReference type="EMBL" id="AP014800">
    <property type="protein sequence ID" value="BAQ68941.1"/>
    <property type="molecule type" value="Genomic_DNA"/>
</dbReference>
<dbReference type="Proteomes" id="UP000064912">
    <property type="component" value="Chromosome"/>
</dbReference>